<feature type="compositionally biased region" description="Acidic residues" evidence="1">
    <location>
        <begin position="84"/>
        <end position="102"/>
    </location>
</feature>
<proteinExistence type="predicted"/>
<feature type="region of interest" description="Disordered" evidence="1">
    <location>
        <begin position="1"/>
        <end position="118"/>
    </location>
</feature>
<evidence type="ECO:0000256" key="1">
    <source>
        <dbReference type="SAM" id="MobiDB-lite"/>
    </source>
</evidence>
<protein>
    <recommendedName>
        <fullName evidence="2">PiggyBac transposable element-derived protein domain-containing protein</fullName>
    </recommendedName>
</protein>
<evidence type="ECO:0000259" key="2">
    <source>
        <dbReference type="Pfam" id="PF13843"/>
    </source>
</evidence>
<dbReference type="Proteomes" id="UP000625711">
    <property type="component" value="Unassembled WGS sequence"/>
</dbReference>
<feature type="domain" description="PiggyBac transposable element-derived protein" evidence="2">
    <location>
        <begin position="152"/>
        <end position="290"/>
    </location>
</feature>
<feature type="compositionally biased region" description="Basic and acidic residues" evidence="1">
    <location>
        <begin position="13"/>
        <end position="27"/>
    </location>
</feature>
<gene>
    <name evidence="3" type="ORF">GWI33_007833</name>
</gene>
<evidence type="ECO:0000313" key="4">
    <source>
        <dbReference type="Proteomes" id="UP000625711"/>
    </source>
</evidence>
<dbReference type="AlphaFoldDB" id="A0A834IDN7"/>
<dbReference type="InterPro" id="IPR029526">
    <property type="entry name" value="PGBD"/>
</dbReference>
<keyword evidence="4" id="KW-1185">Reference proteome</keyword>
<name>A0A834IDN7_RHYFE</name>
<dbReference type="Pfam" id="PF13843">
    <property type="entry name" value="DDE_Tnp_1_7"/>
    <property type="match status" value="1"/>
</dbReference>
<sequence>MASQDSAMENGEDFSKDVTTEIQENKVTRFQSNKNLEKTFQAEVSDDDCVLDSSDDEYFPPSQAAASDCDDTDGEIALNNGDKDQEDEDKESENGEDEDEESEVKATASGMTAKDGTQWAATSPIEHQAGRHNIVRERCGPNRNTNMLSNLDTFKLFFTPEMADIIIRNTNKKAISTYANYNEKNPEKKQLEWKNLELQEFYAFLAILITSGANNSNTDNVREMWQPYSYPLYRAAMSINRFWNIIRFIRFDDANTRAQRLENDKAAPIRDIWTMLNSRFSAKQKNGEFQWMEACRPRTHGIYPWALEICHLHLVMTTNFTWIIQSFCIVVSDLLKRPKQIIKDKEVDVKKATPKPDQFMMGRGRGSRGGRGCGVIINESLKLLRSNIQSHNSTHKAGIRVDTAITGTTVREVTVMTETVGAMMVMVDMITPPAMETTLAQFD</sequence>
<dbReference type="EMBL" id="JAACXV010000381">
    <property type="protein sequence ID" value="KAF7278930.1"/>
    <property type="molecule type" value="Genomic_DNA"/>
</dbReference>
<dbReference type="PANTHER" id="PTHR46599:SF3">
    <property type="entry name" value="PIGGYBAC TRANSPOSABLE ELEMENT-DERIVED PROTEIN 4"/>
    <property type="match status" value="1"/>
</dbReference>
<comment type="caution">
    <text evidence="3">The sequence shown here is derived from an EMBL/GenBank/DDBJ whole genome shotgun (WGS) entry which is preliminary data.</text>
</comment>
<reference evidence="3" key="1">
    <citation type="submission" date="2020-08" db="EMBL/GenBank/DDBJ databases">
        <title>Genome sequencing and assembly of the red palm weevil Rhynchophorus ferrugineus.</title>
        <authorList>
            <person name="Dias G.B."/>
            <person name="Bergman C.M."/>
            <person name="Manee M."/>
        </authorList>
    </citation>
    <scope>NUCLEOTIDE SEQUENCE</scope>
    <source>
        <strain evidence="3">AA-2017</strain>
        <tissue evidence="3">Whole larva</tissue>
    </source>
</reference>
<organism evidence="3 4">
    <name type="scientific">Rhynchophorus ferrugineus</name>
    <name type="common">Red palm weevil</name>
    <name type="synonym">Curculio ferrugineus</name>
    <dbReference type="NCBI Taxonomy" id="354439"/>
    <lineage>
        <taxon>Eukaryota</taxon>
        <taxon>Metazoa</taxon>
        <taxon>Ecdysozoa</taxon>
        <taxon>Arthropoda</taxon>
        <taxon>Hexapoda</taxon>
        <taxon>Insecta</taxon>
        <taxon>Pterygota</taxon>
        <taxon>Neoptera</taxon>
        <taxon>Endopterygota</taxon>
        <taxon>Coleoptera</taxon>
        <taxon>Polyphaga</taxon>
        <taxon>Cucujiformia</taxon>
        <taxon>Curculionidae</taxon>
        <taxon>Dryophthorinae</taxon>
        <taxon>Rhynchophorus</taxon>
    </lineage>
</organism>
<accession>A0A834IDN7</accession>
<dbReference type="PANTHER" id="PTHR46599">
    <property type="entry name" value="PIGGYBAC TRANSPOSABLE ELEMENT-DERIVED PROTEIN 4"/>
    <property type="match status" value="1"/>
</dbReference>
<evidence type="ECO:0000313" key="3">
    <source>
        <dbReference type="EMBL" id="KAF7278930.1"/>
    </source>
</evidence>
<feature type="compositionally biased region" description="Acidic residues" evidence="1">
    <location>
        <begin position="44"/>
        <end position="58"/>
    </location>
</feature>
<dbReference type="OrthoDB" id="6775400at2759"/>